<feature type="transmembrane region" description="Helical" evidence="6">
    <location>
        <begin position="389"/>
        <end position="407"/>
    </location>
</feature>
<feature type="transmembrane region" description="Helical" evidence="6">
    <location>
        <begin position="358"/>
        <end position="382"/>
    </location>
</feature>
<feature type="transmembrane region" description="Helical" evidence="6">
    <location>
        <begin position="12"/>
        <end position="33"/>
    </location>
</feature>
<dbReference type="GO" id="GO:0016020">
    <property type="term" value="C:membrane"/>
    <property type="evidence" value="ECO:0007669"/>
    <property type="project" value="UniProtKB-SubCell"/>
</dbReference>
<reference evidence="8 9" key="1">
    <citation type="journal article" date="2015" name="Nature">
        <title>rRNA introns, odd ribosomes, and small enigmatic genomes across a large radiation of phyla.</title>
        <authorList>
            <person name="Brown C.T."/>
            <person name="Hug L.A."/>
            <person name="Thomas B.C."/>
            <person name="Sharon I."/>
            <person name="Castelle C.J."/>
            <person name="Singh A."/>
            <person name="Wilkins M.J."/>
            <person name="Williams K.H."/>
            <person name="Banfield J.F."/>
        </authorList>
    </citation>
    <scope>NUCLEOTIDE SEQUENCE [LARGE SCALE GENOMIC DNA]</scope>
</reference>
<dbReference type="Pfam" id="PF13432">
    <property type="entry name" value="TPR_16"/>
    <property type="match status" value="1"/>
</dbReference>
<protein>
    <recommendedName>
        <fullName evidence="7">O-antigen ligase-related domain-containing protein</fullName>
    </recommendedName>
</protein>
<sequence>MSQKTVNNIVLAVKIGLYILPVLSLIVAGNFFANIFMPGVGDLFFPFIAGKNFFFRIVVEILFGLWATAAIFDKKYRPHTSPIFWAVLATVGVLTLSTIFGENPYRSFWSNYERMEGLVAHLHLLAYFIILISVFKNETDWRRFFYSSIAVSFIITAYSYLQFMGKLEIHQSSDRLDATLGNATYLAIFLIFNICLAVYYLLKERRIWARSLLIFALVMEVPIVFLTATRGAILGLIGSAVLFSILMALLEGSRRSKILAGGIISVVLTLLGIFFALRNTDFINKNYVLKRFSDISLKEQTVKSRFTIWGMAFEGFKEHPIFGWGPENFNLVFNKYYKPQLWPQEPWFDRAHNVIFDWLIHGGILGLLAYLGAFILGLYTLWKKQSDKLAKAVFTALFAAYFFHNFFVFDNLTSYFMFFAVLGFIHFLGNIQPVNRSGAETFFAKYIAVIFIFLAVIFSLYFVNIKPLLAGQALLNTLKDIAVSAQNVDVVLGNFDKVFRYNTFGSGEAREQLSSYASNALAFNISNELKIKVLQKAISEMERQVAENPKDTRSHLFLSALYLKGGRTDDAFKALDKAQELSPKKQQIFFLQADALIGKGDNNKAFEILKKAYELDSTYGEATKNLALGAVLNNQSDYAEEVLMKTFGRAVIADQNLLTAYARVGNFKKVKDIWLLFIKNDPQNAQYRVNLAATYMQLGERQNAIKELQKAIEINPQFKAQGEQFIEEIKAGRNP</sequence>
<proteinExistence type="predicted"/>
<feature type="transmembrane region" description="Helical" evidence="6">
    <location>
        <begin position="258"/>
        <end position="277"/>
    </location>
</feature>
<dbReference type="PROSITE" id="PS50005">
    <property type="entry name" value="TPR"/>
    <property type="match status" value="2"/>
</dbReference>
<gene>
    <name evidence="8" type="ORF">UW55_C0003G0024</name>
</gene>
<dbReference type="InterPro" id="IPR011990">
    <property type="entry name" value="TPR-like_helical_dom_sf"/>
</dbReference>
<dbReference type="InterPro" id="IPR007016">
    <property type="entry name" value="O-antigen_ligase-rel_domated"/>
</dbReference>
<evidence type="ECO:0000256" key="5">
    <source>
        <dbReference type="PROSITE-ProRule" id="PRU00339"/>
    </source>
</evidence>
<dbReference type="PANTHER" id="PTHR37422:SF13">
    <property type="entry name" value="LIPOPOLYSACCHARIDE BIOSYNTHESIS PROTEIN PA4999-RELATED"/>
    <property type="match status" value="1"/>
</dbReference>
<keyword evidence="5" id="KW-0802">TPR repeat</keyword>
<dbReference type="Proteomes" id="UP000033945">
    <property type="component" value="Unassembled WGS sequence"/>
</dbReference>
<dbReference type="Pfam" id="PF04932">
    <property type="entry name" value="Wzy_C"/>
    <property type="match status" value="1"/>
</dbReference>
<feature type="transmembrane region" description="Helical" evidence="6">
    <location>
        <begin position="53"/>
        <end position="71"/>
    </location>
</feature>
<dbReference type="AlphaFoldDB" id="A0A0G1IVL7"/>
<dbReference type="PANTHER" id="PTHR37422">
    <property type="entry name" value="TEICHURONIC ACID BIOSYNTHESIS PROTEIN TUAE"/>
    <property type="match status" value="1"/>
</dbReference>
<keyword evidence="2 6" id="KW-0812">Transmembrane</keyword>
<dbReference type="PROSITE" id="PS50293">
    <property type="entry name" value="TPR_REGION"/>
    <property type="match status" value="1"/>
</dbReference>
<feature type="domain" description="O-antigen ligase-related" evidence="7">
    <location>
        <begin position="223"/>
        <end position="371"/>
    </location>
</feature>
<feature type="transmembrane region" description="Helical" evidence="6">
    <location>
        <begin position="207"/>
        <end position="226"/>
    </location>
</feature>
<feature type="transmembrane region" description="Helical" evidence="6">
    <location>
        <begin position="144"/>
        <end position="163"/>
    </location>
</feature>
<keyword evidence="3 6" id="KW-1133">Transmembrane helix</keyword>
<feature type="transmembrane region" description="Helical" evidence="6">
    <location>
        <begin position="232"/>
        <end position="251"/>
    </location>
</feature>
<dbReference type="InterPro" id="IPR019734">
    <property type="entry name" value="TPR_rpt"/>
</dbReference>
<comment type="subcellular location">
    <subcellularLocation>
        <location evidence="1">Membrane</location>
        <topology evidence="1">Multi-pass membrane protein</topology>
    </subcellularLocation>
</comment>
<keyword evidence="4 6" id="KW-0472">Membrane</keyword>
<feature type="transmembrane region" description="Helical" evidence="6">
    <location>
        <begin position="120"/>
        <end position="137"/>
    </location>
</feature>
<feature type="transmembrane region" description="Helical" evidence="6">
    <location>
        <begin position="183"/>
        <end position="202"/>
    </location>
</feature>
<evidence type="ECO:0000256" key="3">
    <source>
        <dbReference type="ARBA" id="ARBA00022989"/>
    </source>
</evidence>
<dbReference type="Gene3D" id="1.25.40.10">
    <property type="entry name" value="Tetratricopeptide repeat domain"/>
    <property type="match status" value="2"/>
</dbReference>
<organism evidence="8 9">
    <name type="scientific">Candidatus Giovannonibacteria bacterium GW2011_GWA2_44_26</name>
    <dbReference type="NCBI Taxonomy" id="1618648"/>
    <lineage>
        <taxon>Bacteria</taxon>
        <taxon>Candidatus Giovannoniibacteriota</taxon>
    </lineage>
</organism>
<feature type="transmembrane region" description="Helical" evidence="6">
    <location>
        <begin position="83"/>
        <end position="100"/>
    </location>
</feature>
<feature type="repeat" description="TPR" evidence="5">
    <location>
        <begin position="552"/>
        <end position="585"/>
    </location>
</feature>
<dbReference type="SUPFAM" id="SSF48452">
    <property type="entry name" value="TPR-like"/>
    <property type="match status" value="1"/>
</dbReference>
<evidence type="ECO:0000256" key="6">
    <source>
        <dbReference type="SAM" id="Phobius"/>
    </source>
</evidence>
<accession>A0A0G1IVL7</accession>
<evidence type="ECO:0000259" key="7">
    <source>
        <dbReference type="Pfam" id="PF04932"/>
    </source>
</evidence>
<feature type="transmembrane region" description="Helical" evidence="6">
    <location>
        <begin position="413"/>
        <end position="431"/>
    </location>
</feature>
<evidence type="ECO:0000256" key="4">
    <source>
        <dbReference type="ARBA" id="ARBA00023136"/>
    </source>
</evidence>
<dbReference type="SMART" id="SM00028">
    <property type="entry name" value="TPR"/>
    <property type="match status" value="3"/>
</dbReference>
<feature type="repeat" description="TPR" evidence="5">
    <location>
        <begin position="685"/>
        <end position="718"/>
    </location>
</feature>
<evidence type="ECO:0000313" key="8">
    <source>
        <dbReference type="EMBL" id="KKT63456.1"/>
    </source>
</evidence>
<comment type="caution">
    <text evidence="8">The sequence shown here is derived from an EMBL/GenBank/DDBJ whole genome shotgun (WGS) entry which is preliminary data.</text>
</comment>
<evidence type="ECO:0000256" key="1">
    <source>
        <dbReference type="ARBA" id="ARBA00004141"/>
    </source>
</evidence>
<dbReference type="InterPro" id="IPR051533">
    <property type="entry name" value="WaaL-like"/>
</dbReference>
<name>A0A0G1IVL7_9BACT</name>
<dbReference type="Pfam" id="PF13181">
    <property type="entry name" value="TPR_8"/>
    <property type="match status" value="1"/>
</dbReference>
<feature type="transmembrane region" description="Helical" evidence="6">
    <location>
        <begin position="443"/>
        <end position="463"/>
    </location>
</feature>
<dbReference type="EMBL" id="LCIT01000003">
    <property type="protein sequence ID" value="KKT63456.1"/>
    <property type="molecule type" value="Genomic_DNA"/>
</dbReference>
<evidence type="ECO:0000256" key="2">
    <source>
        <dbReference type="ARBA" id="ARBA00022692"/>
    </source>
</evidence>
<evidence type="ECO:0000313" key="9">
    <source>
        <dbReference type="Proteomes" id="UP000033945"/>
    </source>
</evidence>